<protein>
    <submittedName>
        <fullName evidence="2">HNH endonuclease</fullName>
    </submittedName>
</protein>
<evidence type="ECO:0000313" key="3">
    <source>
        <dbReference type="Proteomes" id="UP001144612"/>
    </source>
</evidence>
<comment type="caution">
    <text evidence="2">The sequence shown here is derived from an EMBL/GenBank/DDBJ whole genome shotgun (WGS) entry which is preliminary data.</text>
</comment>
<keyword evidence="2" id="KW-0540">Nuclease</keyword>
<evidence type="ECO:0000313" key="2">
    <source>
        <dbReference type="EMBL" id="MCY6957207.1"/>
    </source>
</evidence>
<sequence>MNTIDKQNTTIWDLTYKNIDTELPSSERVEARKLEQMLSYENLVASYKIYWFIGIYKEILEGNKKISFKRIVCRMIANAWYPLLQYHLSFGFFDKLHEVILYASSRYGFDSNIKEKEIIDRLEEDDDKELSRRIKVFYNMVPYRLIAPFFVEELRGLKDGKKNRIIENLSNEKEDALYKIVSENRERKIIINDEWFRYIESNQAIIKGWINYKLIYFLQKRNPNVPAIPLKLEPPYTRELTYAKKFWRYVIQENVGVKDIYTNQEFNAENFNRYGVMSIDHFIPWSFVLHDEMWNLVPTFKNINSSKNNNLVPIEKYFNPFCDMQYMAFNILIGLKKDKVLEEYLNTCKTLNISLLINKGESIGREAFYESLKNSIYPLYQIAYNQGYEVKDIGL</sequence>
<organism evidence="2 3">
    <name type="scientific">Clostridium brassicae</name>
    <dbReference type="NCBI Taxonomy" id="2999072"/>
    <lineage>
        <taxon>Bacteria</taxon>
        <taxon>Bacillati</taxon>
        <taxon>Bacillota</taxon>
        <taxon>Clostridia</taxon>
        <taxon>Eubacteriales</taxon>
        <taxon>Clostridiaceae</taxon>
        <taxon>Clostridium</taxon>
    </lineage>
</organism>
<dbReference type="Proteomes" id="UP001144612">
    <property type="component" value="Unassembled WGS sequence"/>
</dbReference>
<dbReference type="InterPro" id="IPR003615">
    <property type="entry name" value="HNH_nuc"/>
</dbReference>
<evidence type="ECO:0000259" key="1">
    <source>
        <dbReference type="Pfam" id="PF13395"/>
    </source>
</evidence>
<dbReference type="GO" id="GO:0004519">
    <property type="term" value="F:endonuclease activity"/>
    <property type="evidence" value="ECO:0007669"/>
    <property type="project" value="UniProtKB-KW"/>
</dbReference>
<dbReference type="Pfam" id="PF13395">
    <property type="entry name" value="HNH_4"/>
    <property type="match status" value="1"/>
</dbReference>
<feature type="domain" description="HNH nuclease" evidence="1">
    <location>
        <begin position="259"/>
        <end position="311"/>
    </location>
</feature>
<name>A0ABT4D4K5_9CLOT</name>
<dbReference type="RefSeq" id="WP_268059563.1">
    <property type="nucleotide sequence ID" value="NZ_JAPQFJ010000001.1"/>
</dbReference>
<dbReference type="Gene3D" id="1.10.30.50">
    <property type="match status" value="1"/>
</dbReference>
<keyword evidence="2" id="KW-0255">Endonuclease</keyword>
<reference evidence="2" key="1">
    <citation type="submission" date="2022-12" db="EMBL/GenBank/DDBJ databases">
        <title>Clostridium sp. nov., isolated from industrial wastewater.</title>
        <authorList>
            <person name="Jiayan W."/>
        </authorList>
    </citation>
    <scope>NUCLEOTIDE SEQUENCE</scope>
    <source>
        <strain evidence="2">ZC22-4</strain>
    </source>
</reference>
<keyword evidence="3" id="KW-1185">Reference proteome</keyword>
<keyword evidence="2" id="KW-0378">Hydrolase</keyword>
<accession>A0ABT4D4K5</accession>
<gene>
    <name evidence="2" type="ORF">OW729_01165</name>
</gene>
<proteinExistence type="predicted"/>
<dbReference type="EMBL" id="JAPQFJ010000001">
    <property type="protein sequence ID" value="MCY6957207.1"/>
    <property type="molecule type" value="Genomic_DNA"/>
</dbReference>